<keyword evidence="4" id="KW-1185">Reference proteome</keyword>
<evidence type="ECO:0000256" key="1">
    <source>
        <dbReference type="SAM" id="MobiDB-lite"/>
    </source>
</evidence>
<proteinExistence type="predicted"/>
<gene>
    <name evidence="3" type="ORF">EB796_009310</name>
</gene>
<dbReference type="InterPro" id="IPR004038">
    <property type="entry name" value="Ribosomal_eL8/eL30/eS12/Gad45"/>
</dbReference>
<protein>
    <submittedName>
        <fullName evidence="3">RPP38</fullName>
    </submittedName>
</protein>
<dbReference type="GO" id="GO:0004526">
    <property type="term" value="F:ribonuclease P activity"/>
    <property type="evidence" value="ECO:0007669"/>
    <property type="project" value="TreeGrafter"/>
</dbReference>
<feature type="compositionally biased region" description="Basic residues" evidence="1">
    <location>
        <begin position="309"/>
        <end position="324"/>
    </location>
</feature>
<dbReference type="PANTHER" id="PTHR46948:SF1">
    <property type="entry name" value="RIBONUCLEASE P PROTEIN SUBUNIT P38"/>
    <property type="match status" value="1"/>
</dbReference>
<evidence type="ECO:0000259" key="2">
    <source>
        <dbReference type="Pfam" id="PF01248"/>
    </source>
</evidence>
<evidence type="ECO:0000313" key="3">
    <source>
        <dbReference type="EMBL" id="KAF6032387.1"/>
    </source>
</evidence>
<feature type="region of interest" description="Disordered" evidence="1">
    <location>
        <begin position="299"/>
        <end position="324"/>
    </location>
</feature>
<dbReference type="GO" id="GO:0001650">
    <property type="term" value="C:fibrillar center"/>
    <property type="evidence" value="ECO:0007669"/>
    <property type="project" value="TreeGrafter"/>
</dbReference>
<dbReference type="Pfam" id="PF01248">
    <property type="entry name" value="Ribosomal_L7Ae"/>
    <property type="match status" value="1"/>
</dbReference>
<dbReference type="PANTHER" id="PTHR46948">
    <property type="entry name" value="RIBONUCLEASE P PROTEIN SUBUNIT P38"/>
    <property type="match status" value="1"/>
</dbReference>
<organism evidence="3 4">
    <name type="scientific">Bugula neritina</name>
    <name type="common">Brown bryozoan</name>
    <name type="synonym">Sertularia neritina</name>
    <dbReference type="NCBI Taxonomy" id="10212"/>
    <lineage>
        <taxon>Eukaryota</taxon>
        <taxon>Metazoa</taxon>
        <taxon>Spiralia</taxon>
        <taxon>Lophotrochozoa</taxon>
        <taxon>Bryozoa</taxon>
        <taxon>Gymnolaemata</taxon>
        <taxon>Cheilostomatida</taxon>
        <taxon>Flustrina</taxon>
        <taxon>Buguloidea</taxon>
        <taxon>Bugulidae</taxon>
        <taxon>Bugula</taxon>
    </lineage>
</organism>
<dbReference type="SUPFAM" id="SSF55315">
    <property type="entry name" value="L30e-like"/>
    <property type="match status" value="1"/>
</dbReference>
<reference evidence="3" key="1">
    <citation type="submission" date="2020-06" db="EMBL/GenBank/DDBJ databases">
        <title>Draft genome of Bugula neritina, a colonial animal packing powerful symbionts and potential medicines.</title>
        <authorList>
            <person name="Rayko M."/>
        </authorList>
    </citation>
    <scope>NUCLEOTIDE SEQUENCE [LARGE SCALE GENOMIC DNA]</scope>
    <source>
        <strain evidence="3">Kwan_BN1</strain>
    </source>
</reference>
<dbReference type="OrthoDB" id="20109at2759"/>
<feature type="domain" description="Ribosomal protein eL8/eL30/eS12/Gadd45" evidence="2">
    <location>
        <begin position="114"/>
        <end position="176"/>
    </location>
</feature>
<sequence length="324" mass="36307">MAASTKDQCGPKEKNKQNFVPIVKCQTLGNNPAQKKQTKKSAKAKPAKSYLKAPFTYEWPKISESVGLEVVSLLKEMLSTHGLERQKCARGGKLLKEKKSSTDNEQVIEKWKCFVFGINAVTRCVEKGQSSLVLCDNSVQPNVLTTHLIEMCRHSGIPAASLPGLSSLAETLGFTSLTSLAFRELSYIKSEEFHKVVNTITNKIPKLIGPMDPKECPATLDHDKPPVAEDPETDECKHKINLPPDDVDFSTLYVFKRDLSFQNQEEIISLGSTFKRKTSDNKNQNPTVKKRRYIPTEIGKVKSNPNRPNKSRKIKNKSLQKNNH</sequence>
<name>A0A7J7K2E5_BUGNE</name>
<dbReference type="GO" id="GO:0000172">
    <property type="term" value="C:ribonuclease MRP complex"/>
    <property type="evidence" value="ECO:0007669"/>
    <property type="project" value="InterPro"/>
</dbReference>
<dbReference type="InterPro" id="IPR042848">
    <property type="entry name" value="Rpp38"/>
</dbReference>
<dbReference type="Proteomes" id="UP000593567">
    <property type="component" value="Unassembled WGS sequence"/>
</dbReference>
<dbReference type="GO" id="GO:0001682">
    <property type="term" value="P:tRNA 5'-leader removal"/>
    <property type="evidence" value="ECO:0007669"/>
    <property type="project" value="InterPro"/>
</dbReference>
<dbReference type="EMBL" id="VXIV02001511">
    <property type="protein sequence ID" value="KAF6032387.1"/>
    <property type="molecule type" value="Genomic_DNA"/>
</dbReference>
<dbReference type="GO" id="GO:0033204">
    <property type="term" value="F:ribonuclease P RNA binding"/>
    <property type="evidence" value="ECO:0007669"/>
    <property type="project" value="TreeGrafter"/>
</dbReference>
<evidence type="ECO:0000313" key="4">
    <source>
        <dbReference type="Proteomes" id="UP000593567"/>
    </source>
</evidence>
<dbReference type="GO" id="GO:0005655">
    <property type="term" value="C:nucleolar ribonuclease P complex"/>
    <property type="evidence" value="ECO:0007669"/>
    <property type="project" value="InterPro"/>
</dbReference>
<dbReference type="Gene3D" id="3.30.1330.30">
    <property type="match status" value="1"/>
</dbReference>
<comment type="caution">
    <text evidence="3">The sequence shown here is derived from an EMBL/GenBank/DDBJ whole genome shotgun (WGS) entry which is preliminary data.</text>
</comment>
<dbReference type="InterPro" id="IPR029064">
    <property type="entry name" value="Ribosomal_eL30-like_sf"/>
</dbReference>
<dbReference type="AlphaFoldDB" id="A0A7J7K2E5"/>
<accession>A0A7J7K2E5</accession>